<dbReference type="AlphaFoldDB" id="A0A5R9F676"/>
<evidence type="ECO:0000256" key="1">
    <source>
        <dbReference type="SAM" id="Phobius"/>
    </source>
</evidence>
<sequence>MKKIFTQNNIVIGVFVFIVIAGAIGIFTSGGTMSTSEYILTPNNPKVVSTAESQHSGPYNVLLEVHLTEENKVNIQAKANYTGENPAQFTYSEEMYDVKIIESKSNKTLEYYPSGGKEVNKPVEKDDVFEAPVKETDSLGKGEYQIEVDVFLGLGDELETWHYSIPVEVK</sequence>
<name>A0A5R9F676_9BACL</name>
<proteinExistence type="predicted"/>
<accession>A0A5R9F676</accession>
<gene>
    <name evidence="2" type="ORF">FCL54_08715</name>
</gene>
<keyword evidence="1" id="KW-0812">Transmembrane</keyword>
<evidence type="ECO:0000313" key="2">
    <source>
        <dbReference type="EMBL" id="TLS37890.1"/>
    </source>
</evidence>
<reference evidence="2 3" key="1">
    <citation type="submission" date="2019-04" db="EMBL/GenBank/DDBJ databases">
        <title>Bacillus caeni sp. nov., a bacterium isolated from mangrove sediment.</title>
        <authorList>
            <person name="Huang H."/>
            <person name="Mo K."/>
            <person name="Hu Y."/>
        </authorList>
    </citation>
    <scope>NUCLEOTIDE SEQUENCE [LARGE SCALE GENOMIC DNA]</scope>
    <source>
        <strain evidence="2 3">HB172195</strain>
    </source>
</reference>
<feature type="transmembrane region" description="Helical" evidence="1">
    <location>
        <begin position="12"/>
        <end position="33"/>
    </location>
</feature>
<keyword evidence="1" id="KW-0472">Membrane</keyword>
<dbReference type="EMBL" id="SWLG01000005">
    <property type="protein sequence ID" value="TLS37890.1"/>
    <property type="molecule type" value="Genomic_DNA"/>
</dbReference>
<comment type="caution">
    <text evidence="2">The sequence shown here is derived from an EMBL/GenBank/DDBJ whole genome shotgun (WGS) entry which is preliminary data.</text>
</comment>
<dbReference type="RefSeq" id="WP_138125406.1">
    <property type="nucleotide sequence ID" value="NZ_SWLG01000005.1"/>
</dbReference>
<evidence type="ECO:0000313" key="3">
    <source>
        <dbReference type="Proteomes" id="UP000308230"/>
    </source>
</evidence>
<keyword evidence="3" id="KW-1185">Reference proteome</keyword>
<organism evidence="2 3">
    <name type="scientific">Exobacillus caeni</name>
    <dbReference type="NCBI Taxonomy" id="2574798"/>
    <lineage>
        <taxon>Bacteria</taxon>
        <taxon>Bacillati</taxon>
        <taxon>Bacillota</taxon>
        <taxon>Bacilli</taxon>
        <taxon>Bacillales</taxon>
        <taxon>Guptibacillaceae</taxon>
        <taxon>Exobacillus</taxon>
    </lineage>
</organism>
<keyword evidence="1" id="KW-1133">Transmembrane helix</keyword>
<protein>
    <submittedName>
        <fullName evidence="2">Uncharacterized protein</fullName>
    </submittedName>
</protein>
<dbReference type="Proteomes" id="UP000308230">
    <property type="component" value="Unassembled WGS sequence"/>
</dbReference>